<feature type="compositionally biased region" description="Low complexity" evidence="1">
    <location>
        <begin position="146"/>
        <end position="157"/>
    </location>
</feature>
<evidence type="ECO:0000256" key="1">
    <source>
        <dbReference type="SAM" id="MobiDB-lite"/>
    </source>
</evidence>
<feature type="region of interest" description="Disordered" evidence="1">
    <location>
        <begin position="17"/>
        <end position="103"/>
    </location>
</feature>
<evidence type="ECO:0000313" key="3">
    <source>
        <dbReference type="Proteomes" id="UP000193411"/>
    </source>
</evidence>
<dbReference type="Proteomes" id="UP000193411">
    <property type="component" value="Unassembled WGS sequence"/>
</dbReference>
<dbReference type="EMBL" id="MCFL01000008">
    <property type="protein sequence ID" value="ORZ38588.1"/>
    <property type="molecule type" value="Genomic_DNA"/>
</dbReference>
<keyword evidence="3" id="KW-1185">Reference proteome</keyword>
<reference evidence="2 3" key="1">
    <citation type="submission" date="2016-07" db="EMBL/GenBank/DDBJ databases">
        <title>Pervasive Adenine N6-methylation of Active Genes in Fungi.</title>
        <authorList>
            <consortium name="DOE Joint Genome Institute"/>
            <person name="Mondo S.J."/>
            <person name="Dannebaum R.O."/>
            <person name="Kuo R.C."/>
            <person name="Labutti K."/>
            <person name="Haridas S."/>
            <person name="Kuo A."/>
            <person name="Salamov A."/>
            <person name="Ahrendt S.R."/>
            <person name="Lipzen A."/>
            <person name="Sullivan W."/>
            <person name="Andreopoulos W.B."/>
            <person name="Clum A."/>
            <person name="Lindquist E."/>
            <person name="Daum C."/>
            <person name="Ramamoorthy G.K."/>
            <person name="Gryganskyi A."/>
            <person name="Culley D."/>
            <person name="Magnuson J.K."/>
            <person name="James T.Y."/>
            <person name="O'Malley M.A."/>
            <person name="Stajich J.E."/>
            <person name="Spatafora J.W."/>
            <person name="Visel A."/>
            <person name="Grigoriev I.V."/>
        </authorList>
    </citation>
    <scope>NUCLEOTIDE SEQUENCE [LARGE SCALE GENOMIC DNA]</scope>
    <source>
        <strain evidence="2 3">PL171</strain>
    </source>
</reference>
<sequence length="203" mass="22388">MSRRLWRVSVMSFRRPVRRGKADHMQSRSKPRQQRVVDAALSPTWLPTPESSPTLLTHSRAGRISSTLSQRPPEQPHRDLSLPKRPSTPPFFATSRSRSHLPPRLAVSPELQHMYILYIPATFPASPSIMAKSTAPFNTAVSIPSLPKRPSSPPSISATLPPHFVSPAESDSHHSEPSEPLSPPSLAPDIYPSIRPPPQVTSS</sequence>
<proteinExistence type="predicted"/>
<dbReference type="AlphaFoldDB" id="A0A1Y2HVF5"/>
<gene>
    <name evidence="2" type="ORF">BCR44DRAFT_185142</name>
</gene>
<feature type="compositionally biased region" description="Pro residues" evidence="1">
    <location>
        <begin position="194"/>
        <end position="203"/>
    </location>
</feature>
<accession>A0A1Y2HVF5</accession>
<feature type="region of interest" description="Disordered" evidence="1">
    <location>
        <begin position="146"/>
        <end position="203"/>
    </location>
</feature>
<comment type="caution">
    <text evidence="2">The sequence shown here is derived from an EMBL/GenBank/DDBJ whole genome shotgun (WGS) entry which is preliminary data.</text>
</comment>
<name>A0A1Y2HVF5_9FUNG</name>
<organism evidence="2 3">
    <name type="scientific">Catenaria anguillulae PL171</name>
    <dbReference type="NCBI Taxonomy" id="765915"/>
    <lineage>
        <taxon>Eukaryota</taxon>
        <taxon>Fungi</taxon>
        <taxon>Fungi incertae sedis</taxon>
        <taxon>Blastocladiomycota</taxon>
        <taxon>Blastocladiomycetes</taxon>
        <taxon>Blastocladiales</taxon>
        <taxon>Catenariaceae</taxon>
        <taxon>Catenaria</taxon>
    </lineage>
</organism>
<protein>
    <submittedName>
        <fullName evidence="2">Uncharacterized protein</fullName>
    </submittedName>
</protein>
<evidence type="ECO:0000313" key="2">
    <source>
        <dbReference type="EMBL" id="ORZ38588.1"/>
    </source>
</evidence>